<keyword evidence="1" id="KW-0472">Membrane</keyword>
<organism evidence="2 3">
    <name type="scientific">Nitzschia inconspicua</name>
    <dbReference type="NCBI Taxonomy" id="303405"/>
    <lineage>
        <taxon>Eukaryota</taxon>
        <taxon>Sar</taxon>
        <taxon>Stramenopiles</taxon>
        <taxon>Ochrophyta</taxon>
        <taxon>Bacillariophyta</taxon>
        <taxon>Bacillariophyceae</taxon>
        <taxon>Bacillariophycidae</taxon>
        <taxon>Bacillariales</taxon>
        <taxon>Bacillariaceae</taxon>
        <taxon>Nitzschia</taxon>
    </lineage>
</organism>
<feature type="transmembrane region" description="Helical" evidence="1">
    <location>
        <begin position="320"/>
        <end position="337"/>
    </location>
</feature>
<feature type="transmembrane region" description="Helical" evidence="1">
    <location>
        <begin position="254"/>
        <end position="273"/>
    </location>
</feature>
<dbReference type="Proteomes" id="UP000693970">
    <property type="component" value="Unassembled WGS sequence"/>
</dbReference>
<feature type="transmembrane region" description="Helical" evidence="1">
    <location>
        <begin position="181"/>
        <end position="200"/>
    </location>
</feature>
<evidence type="ECO:0000313" key="3">
    <source>
        <dbReference type="Proteomes" id="UP000693970"/>
    </source>
</evidence>
<feature type="transmembrane region" description="Helical" evidence="1">
    <location>
        <begin position="112"/>
        <end position="137"/>
    </location>
</feature>
<feature type="transmembrane region" description="Helical" evidence="1">
    <location>
        <begin position="382"/>
        <end position="405"/>
    </location>
</feature>
<accession>A0A9K3PAN2</accession>
<keyword evidence="1" id="KW-1133">Transmembrane helix</keyword>
<gene>
    <name evidence="2" type="ORF">IV203_023981</name>
</gene>
<name>A0A9K3PAN2_9STRA</name>
<keyword evidence="3" id="KW-1185">Reference proteome</keyword>
<evidence type="ECO:0008006" key="4">
    <source>
        <dbReference type="Google" id="ProtNLM"/>
    </source>
</evidence>
<evidence type="ECO:0000256" key="1">
    <source>
        <dbReference type="SAM" id="Phobius"/>
    </source>
</evidence>
<reference evidence="2" key="1">
    <citation type="journal article" date="2021" name="Sci. Rep.">
        <title>Diploid genomic architecture of Nitzschia inconspicua, an elite biomass production diatom.</title>
        <authorList>
            <person name="Oliver A."/>
            <person name="Podell S."/>
            <person name="Pinowska A."/>
            <person name="Traller J.C."/>
            <person name="Smith S.R."/>
            <person name="McClure R."/>
            <person name="Beliaev A."/>
            <person name="Bohutskyi P."/>
            <person name="Hill E.A."/>
            <person name="Rabines A."/>
            <person name="Zheng H."/>
            <person name="Allen L.Z."/>
            <person name="Kuo A."/>
            <person name="Grigoriev I.V."/>
            <person name="Allen A.E."/>
            <person name="Hazlebeck D."/>
            <person name="Allen E.E."/>
        </authorList>
    </citation>
    <scope>NUCLEOTIDE SEQUENCE</scope>
    <source>
        <strain evidence="2">Hildebrandi</strain>
    </source>
</reference>
<reference evidence="2" key="2">
    <citation type="submission" date="2021-04" db="EMBL/GenBank/DDBJ databases">
        <authorList>
            <person name="Podell S."/>
        </authorList>
    </citation>
    <scope>NUCLEOTIDE SEQUENCE</scope>
    <source>
        <strain evidence="2">Hildebrandi</strain>
    </source>
</reference>
<keyword evidence="1" id="KW-0812">Transmembrane</keyword>
<comment type="caution">
    <text evidence="2">The sequence shown here is derived from an EMBL/GenBank/DDBJ whole genome shotgun (WGS) entry which is preliminary data.</text>
</comment>
<evidence type="ECO:0000313" key="2">
    <source>
        <dbReference type="EMBL" id="KAG7340438.1"/>
    </source>
</evidence>
<proteinExistence type="predicted"/>
<dbReference type="AlphaFoldDB" id="A0A9K3PAN2"/>
<dbReference type="OrthoDB" id="10655036at2759"/>
<dbReference type="EMBL" id="JAGRRH010000027">
    <property type="protein sequence ID" value="KAG7340438.1"/>
    <property type="molecule type" value="Genomic_DNA"/>
</dbReference>
<feature type="transmembrane region" description="Helical" evidence="1">
    <location>
        <begin position="293"/>
        <end position="313"/>
    </location>
</feature>
<protein>
    <recommendedName>
        <fullName evidence="4">Acyltransferase 3 domain-containing protein</fullName>
    </recommendedName>
</protein>
<sequence>MASVTKKGRQQPPLRHMHVRMVDLDNCKGVFMFYVVVYHFFNNWILDQAIQDWPSEFWKNFFISYTYWHEKMAVPGFSFLSGLLGKGFDNYYDGSDSKKENDKRKQRWQASISTLLVGPFLMQLFNIGMKIIVLSLFPVEKQEDERDENQDTSGDATEGASASDNPILPNVIFDYDFLETWYLLALFGWRILTPVFLRLLRYPLSTSLCLAFLHSHVSFDWSDQVRFRFFRYFPFYVAGLLTDKSALDRVHQPFFWGSIGTACTLLFACIIQNKQSFFFIHYFNFDWSWRMHAILLSQYIYSSVAVLSILFLVRPVKFTLFPFTHSNSTLAIYLWHWKALEVFLWGQIPFSQHKIQIWETKTAFHYFQNSTSDNIFSPHHPFVAILLLHVGSYFICVVLGSKWLWKLFRYVNDPNCGFLFRSDDSILGESAVRHDSYANATDQRDDGRKYDGEVASLPSSHMTARFLTNRSSEDQMLKKV</sequence>